<feature type="compositionally biased region" description="Low complexity" evidence="10">
    <location>
        <begin position="971"/>
        <end position="987"/>
    </location>
</feature>
<dbReference type="PANTHER" id="PTHR14017:SF1">
    <property type="entry name" value="LD02225P"/>
    <property type="match status" value="1"/>
</dbReference>
<feature type="repeat" description="TPR" evidence="9">
    <location>
        <begin position="231"/>
        <end position="264"/>
    </location>
</feature>
<feature type="compositionally biased region" description="Low complexity" evidence="10">
    <location>
        <begin position="1048"/>
        <end position="1062"/>
    </location>
</feature>
<dbReference type="PROSITE" id="PS50293">
    <property type="entry name" value="TPR_REGION"/>
    <property type="match status" value="1"/>
</dbReference>
<keyword evidence="2" id="KW-0678">Repressor</keyword>
<evidence type="ECO:0000256" key="3">
    <source>
        <dbReference type="ARBA" id="ARBA00022737"/>
    </source>
</evidence>
<feature type="repeat" description="TPR" evidence="9">
    <location>
        <begin position="396"/>
        <end position="429"/>
    </location>
</feature>
<comment type="similarity">
    <text evidence="8">Belongs to the CYC8/SSN6 family.</text>
</comment>
<feature type="compositionally biased region" description="Polar residues" evidence="10">
    <location>
        <begin position="1020"/>
        <end position="1042"/>
    </location>
</feature>
<keyword evidence="12" id="KW-1185">Reference proteome</keyword>
<evidence type="ECO:0000256" key="2">
    <source>
        <dbReference type="ARBA" id="ARBA00022491"/>
    </source>
</evidence>
<feature type="compositionally biased region" description="Basic and acidic residues" evidence="10">
    <location>
        <begin position="8"/>
        <end position="21"/>
    </location>
</feature>
<dbReference type="InterPro" id="IPR051630">
    <property type="entry name" value="Corepressor-Demethylase"/>
</dbReference>
<gene>
    <name evidence="11" type="ORF">AZE42_05947</name>
</gene>
<keyword evidence="4 9" id="KW-0802">TPR repeat</keyword>
<feature type="compositionally biased region" description="Polar residues" evidence="10">
    <location>
        <begin position="1096"/>
        <end position="1106"/>
    </location>
</feature>
<feature type="compositionally biased region" description="Basic and acidic residues" evidence="10">
    <location>
        <begin position="831"/>
        <end position="861"/>
    </location>
</feature>
<dbReference type="AlphaFoldDB" id="A0A1J8PVX4"/>
<sequence length="1234" mass="135823">MSHRHMQRQPDRDVRMHDPPTHPHPHAILTHPVHPAAPAHPAHLNGNGTALPTTPALSNGSSHAHTASNQIVSPVVVPNAPASNGIAPAPSSVIHKLAVANEQTWLLIGKLCSFSEETKPGNRFNAFCFSGRVAEQMGDLEHAITAYENALRHNPMSLSGLTQVAGIARIKENYPKAVEYFQRVLQLQEDNGEVWSALGHCYLMQDDLQKAYSAYQQALYLLPNPKSKEDPKLWYGIGILYDRYGSLDHAEEAFASVLKMDKGWLPFTSRSAPVYIHSAELDFDKANEILFRLGIIYKQQGKYEDSLSCFDRILRNPPSPLAHADIWFQIGHVYEQQKDHVRAKDAYERVVADNPRHAKVLQQLGWLYHQDGSSFQNQELAIQYLTKSLEADPSDAQSWYLLGRAYMAGQKYNKAYEAYQQAVYRDGRNPTFWCSIGVLYFQINQFRDALDAYSRAIRINPYISEVWFDLGSLYESCNNQISDAIDAYARASELDPSNHVISQRLQILKNAQATGGQLPAAPGPQDVHPTAYASAVVPPPGLTGPPLLLQSSSTRPPIFRPQSNGPPSGDNLHLPPPAAGPASRSSPGPFRGGPPPPVVLDESRHLPSHTPLAPMDVDRPPHPRDYPGSSREGPSRGPTGHQTLLLHHPVPQQQVQTEELRNSAVHGPGQYNDHFHGRPLRVPSTSASPPPPHASRARSPGPGYQNYPPATRQPVGPAQPSLAQRSPPTYPREAPRPEHDMAWDRRGPPPEHHREWERERERPGRLEFPSHPSQQQYYPSRSPGPRGHSPMETSPRSAHPSAHPSRMYWESKPPGGPPHPRSPPPGPPEGGHWRYDPAREQERDPREFDRERERQQHDQRRQSMSFATSPEGVPRPLPHHVGSNARPSESPRPTPAPDARDRKRKQVKDKDSDTQSIAGTGVIGEAPKKEKKRRQRRTKDESGRSDSSGVPSNMPATFKINSFSAKEGPETSSSGSRSLQPSPTSATPRPPSRVVDDDYDEGITESLLNLSHYRVPEMQAPSTDSQNGQMHSPTVSNGSRHTAASPHPSMSHRGSVSSSRSRPSPPGAPGSLKRPLSPSLEEMDSKRTRVDAGKRSASSGRHTPVPSSRPSPIPFRTQPSHSPESRQHIESHYPASPPQLTVNLPPHPRPIGPGHASHVSPSVPIALPPIATLSPPSSVPSPSDDRMMIDSHRSSTPPSRGKLSEVMNPAAGSPPMKSTTSPARSQERTAPSPP</sequence>
<dbReference type="GO" id="GO:0017053">
    <property type="term" value="C:transcription repressor complex"/>
    <property type="evidence" value="ECO:0007669"/>
    <property type="project" value="TreeGrafter"/>
</dbReference>
<feature type="compositionally biased region" description="Basic and acidic residues" evidence="10">
    <location>
        <begin position="616"/>
        <end position="625"/>
    </location>
</feature>
<dbReference type="STRING" id="180088.A0A1J8PVX4"/>
<dbReference type="SUPFAM" id="SSF48452">
    <property type="entry name" value="TPR-like"/>
    <property type="match status" value="1"/>
</dbReference>
<keyword evidence="3" id="KW-0677">Repeat</keyword>
<feature type="compositionally biased region" description="Low complexity" evidence="10">
    <location>
        <begin position="779"/>
        <end position="806"/>
    </location>
</feature>
<feature type="compositionally biased region" description="Basic and acidic residues" evidence="10">
    <location>
        <begin position="733"/>
        <end position="765"/>
    </location>
</feature>
<dbReference type="Proteomes" id="UP000183567">
    <property type="component" value="Unassembled WGS sequence"/>
</dbReference>
<feature type="repeat" description="TPR" evidence="9">
    <location>
        <begin position="158"/>
        <end position="191"/>
    </location>
</feature>
<feature type="region of interest" description="Disordered" evidence="10">
    <location>
        <begin position="39"/>
        <end position="66"/>
    </location>
</feature>
<evidence type="ECO:0000256" key="10">
    <source>
        <dbReference type="SAM" id="MobiDB-lite"/>
    </source>
</evidence>
<keyword evidence="7" id="KW-0539">Nucleus</keyword>
<feature type="compositionally biased region" description="Polar residues" evidence="10">
    <location>
        <begin position="46"/>
        <end position="66"/>
    </location>
</feature>
<feature type="compositionally biased region" description="Basic and acidic residues" evidence="10">
    <location>
        <begin position="1083"/>
        <end position="1094"/>
    </location>
</feature>
<dbReference type="Pfam" id="PF13181">
    <property type="entry name" value="TPR_8"/>
    <property type="match status" value="1"/>
</dbReference>
<feature type="compositionally biased region" description="Pro residues" evidence="10">
    <location>
        <begin position="814"/>
        <end position="828"/>
    </location>
</feature>
<feature type="repeat" description="TPR" evidence="9">
    <location>
        <begin position="124"/>
        <end position="157"/>
    </location>
</feature>
<feature type="repeat" description="TPR" evidence="9">
    <location>
        <begin position="287"/>
        <end position="320"/>
    </location>
</feature>
<name>A0A1J8PVX4_9AGAM</name>
<feature type="compositionally biased region" description="Polar residues" evidence="10">
    <location>
        <begin position="945"/>
        <end position="964"/>
    </location>
</feature>
<feature type="repeat" description="TPR" evidence="9">
    <location>
        <begin position="430"/>
        <end position="463"/>
    </location>
</feature>
<dbReference type="GO" id="GO:0031490">
    <property type="term" value="F:chromatin DNA binding"/>
    <property type="evidence" value="ECO:0007669"/>
    <property type="project" value="TreeGrafter"/>
</dbReference>
<dbReference type="InterPro" id="IPR019734">
    <property type="entry name" value="TPR_rpt"/>
</dbReference>
<dbReference type="OrthoDB" id="418911at2759"/>
<dbReference type="GO" id="GO:0000122">
    <property type="term" value="P:negative regulation of transcription by RNA polymerase II"/>
    <property type="evidence" value="ECO:0007669"/>
    <property type="project" value="TreeGrafter"/>
</dbReference>
<dbReference type="PROSITE" id="PS50005">
    <property type="entry name" value="TPR"/>
    <property type="match status" value="8"/>
</dbReference>
<dbReference type="PANTHER" id="PTHR14017">
    <property type="entry name" value="LYSINE-SPECIFIC DEMETHYLASE"/>
    <property type="match status" value="1"/>
</dbReference>
<feature type="region of interest" description="Disordered" evidence="10">
    <location>
        <begin position="1"/>
        <end position="26"/>
    </location>
</feature>
<dbReference type="EMBL" id="LVVM01004167">
    <property type="protein sequence ID" value="OJA13414.1"/>
    <property type="molecule type" value="Genomic_DNA"/>
</dbReference>
<reference evidence="11 12" key="1">
    <citation type="submission" date="2016-03" db="EMBL/GenBank/DDBJ databases">
        <title>Comparative genomics of the ectomycorrhizal sister species Rhizopogon vinicolor and Rhizopogon vesiculosus (Basidiomycota: Boletales) reveals a divergence of the mating type B locus.</title>
        <authorList>
            <person name="Mujic A.B."/>
            <person name="Kuo A."/>
            <person name="Tritt A."/>
            <person name="Lipzen A."/>
            <person name="Chen C."/>
            <person name="Johnson J."/>
            <person name="Sharma A."/>
            <person name="Barry K."/>
            <person name="Grigoriev I.V."/>
            <person name="Spatafora J.W."/>
        </authorList>
    </citation>
    <scope>NUCLEOTIDE SEQUENCE [LARGE SCALE GENOMIC DNA]</scope>
    <source>
        <strain evidence="11 12">AM-OR11-056</strain>
    </source>
</reference>
<protein>
    <submittedName>
        <fullName evidence="11">Uncharacterized protein</fullName>
    </submittedName>
</protein>
<dbReference type="Pfam" id="PF00515">
    <property type="entry name" value="TPR_1"/>
    <property type="match status" value="1"/>
</dbReference>
<dbReference type="Pfam" id="PF13432">
    <property type="entry name" value="TPR_16"/>
    <property type="match status" value="2"/>
</dbReference>
<feature type="repeat" description="TPR" evidence="9">
    <location>
        <begin position="192"/>
        <end position="225"/>
    </location>
</feature>
<organism evidence="11 12">
    <name type="scientific">Rhizopogon vesiculosus</name>
    <dbReference type="NCBI Taxonomy" id="180088"/>
    <lineage>
        <taxon>Eukaryota</taxon>
        <taxon>Fungi</taxon>
        <taxon>Dikarya</taxon>
        <taxon>Basidiomycota</taxon>
        <taxon>Agaricomycotina</taxon>
        <taxon>Agaricomycetes</taxon>
        <taxon>Agaricomycetidae</taxon>
        <taxon>Boletales</taxon>
        <taxon>Suillineae</taxon>
        <taxon>Rhizopogonaceae</taxon>
        <taxon>Rhizopogon</taxon>
    </lineage>
</organism>
<accession>A0A1J8PVX4</accession>
<evidence type="ECO:0000256" key="6">
    <source>
        <dbReference type="ARBA" id="ARBA00023163"/>
    </source>
</evidence>
<dbReference type="Gene3D" id="1.25.40.10">
    <property type="entry name" value="Tetratricopeptide repeat domain"/>
    <property type="match status" value="2"/>
</dbReference>
<evidence type="ECO:0000256" key="1">
    <source>
        <dbReference type="ARBA" id="ARBA00004123"/>
    </source>
</evidence>
<feature type="repeat" description="TPR" evidence="9">
    <location>
        <begin position="324"/>
        <end position="357"/>
    </location>
</feature>
<dbReference type="GO" id="GO:0005634">
    <property type="term" value="C:nucleus"/>
    <property type="evidence" value="ECO:0007669"/>
    <property type="project" value="UniProtKB-SubCell"/>
</dbReference>
<keyword evidence="5" id="KW-0805">Transcription regulation</keyword>
<proteinExistence type="inferred from homology"/>
<feature type="region of interest" description="Disordered" evidence="10">
    <location>
        <begin position="516"/>
        <end position="1234"/>
    </location>
</feature>
<keyword evidence="6" id="KW-0804">Transcription</keyword>
<evidence type="ECO:0000256" key="9">
    <source>
        <dbReference type="PROSITE-ProRule" id="PRU00339"/>
    </source>
</evidence>
<feature type="compositionally biased region" description="Low complexity" evidence="10">
    <location>
        <begin position="580"/>
        <end position="589"/>
    </location>
</feature>
<dbReference type="GO" id="GO:0000978">
    <property type="term" value="F:RNA polymerase II cis-regulatory region sequence-specific DNA binding"/>
    <property type="evidence" value="ECO:0007669"/>
    <property type="project" value="TreeGrafter"/>
</dbReference>
<comment type="subcellular location">
    <subcellularLocation>
        <location evidence="1">Nucleus</location>
    </subcellularLocation>
</comment>
<comment type="caution">
    <text evidence="11">The sequence shown here is derived from an EMBL/GenBank/DDBJ whole genome shotgun (WGS) entry which is preliminary data.</text>
</comment>
<evidence type="ECO:0000256" key="4">
    <source>
        <dbReference type="ARBA" id="ARBA00022803"/>
    </source>
</evidence>
<evidence type="ECO:0000313" key="12">
    <source>
        <dbReference type="Proteomes" id="UP000183567"/>
    </source>
</evidence>
<dbReference type="FunFam" id="1.25.40.10:FF:000403">
    <property type="entry name" value="General transcriptional repressor, putative"/>
    <property type="match status" value="1"/>
</dbReference>
<dbReference type="InterPro" id="IPR011990">
    <property type="entry name" value="TPR-like_helical_dom_sf"/>
</dbReference>
<evidence type="ECO:0000256" key="8">
    <source>
        <dbReference type="ARBA" id="ARBA00061082"/>
    </source>
</evidence>
<evidence type="ECO:0000313" key="11">
    <source>
        <dbReference type="EMBL" id="OJA13414.1"/>
    </source>
</evidence>
<dbReference type="Pfam" id="PF14559">
    <property type="entry name" value="TPR_19"/>
    <property type="match status" value="1"/>
</dbReference>
<feature type="compositionally biased region" description="Basic and acidic residues" evidence="10">
    <location>
        <begin position="1183"/>
        <end position="1193"/>
    </location>
</feature>
<dbReference type="SMART" id="SM00028">
    <property type="entry name" value="TPR"/>
    <property type="match status" value="10"/>
</dbReference>
<evidence type="ECO:0000256" key="5">
    <source>
        <dbReference type="ARBA" id="ARBA00023015"/>
    </source>
</evidence>
<feature type="compositionally biased region" description="Polar residues" evidence="10">
    <location>
        <begin position="550"/>
        <end position="566"/>
    </location>
</feature>
<evidence type="ECO:0000256" key="7">
    <source>
        <dbReference type="ARBA" id="ARBA00023242"/>
    </source>
</evidence>
<dbReference type="FunFam" id="1.25.40.10:FF:000078">
    <property type="entry name" value="Transcriptional corepressor Cyc8"/>
    <property type="match status" value="1"/>
</dbReference>